<reference evidence="1" key="1">
    <citation type="submission" date="2020-05" db="EMBL/GenBank/DDBJ databases">
        <authorList>
            <person name="Chiriac C."/>
            <person name="Salcher M."/>
            <person name="Ghai R."/>
            <person name="Kavagutti S V."/>
        </authorList>
    </citation>
    <scope>NUCLEOTIDE SEQUENCE</scope>
</reference>
<dbReference type="AlphaFoldDB" id="A0A6J7TL67"/>
<sequence length="68" mass="7142">MVKCITVAVGVFAETILSTASFIIRNWKNGPPSRVRSNFAFAGSSAPSTTVVVSDFAKPPHDCPTDGS</sequence>
<evidence type="ECO:0000313" key="1">
    <source>
        <dbReference type="EMBL" id="CAB5054729.1"/>
    </source>
</evidence>
<organism evidence="1">
    <name type="scientific">freshwater metagenome</name>
    <dbReference type="NCBI Taxonomy" id="449393"/>
    <lineage>
        <taxon>unclassified sequences</taxon>
        <taxon>metagenomes</taxon>
        <taxon>ecological metagenomes</taxon>
    </lineage>
</organism>
<name>A0A6J7TL67_9ZZZZ</name>
<dbReference type="EMBL" id="CAFBQH010000089">
    <property type="protein sequence ID" value="CAB5054729.1"/>
    <property type="molecule type" value="Genomic_DNA"/>
</dbReference>
<proteinExistence type="predicted"/>
<gene>
    <name evidence="1" type="ORF">UFOPK4293_01295</name>
</gene>
<accession>A0A6J7TL67</accession>
<protein>
    <submittedName>
        <fullName evidence="1">Unannotated protein</fullName>
    </submittedName>
</protein>